<keyword evidence="13" id="KW-0325">Glycoprotein</keyword>
<evidence type="ECO:0000256" key="10">
    <source>
        <dbReference type="ARBA" id="ARBA00023136"/>
    </source>
</evidence>
<feature type="transmembrane region" description="Helical" evidence="20">
    <location>
        <begin position="399"/>
        <end position="422"/>
    </location>
</feature>
<dbReference type="PRINTS" id="PR00237">
    <property type="entry name" value="GPCRRHODOPSN"/>
</dbReference>
<dbReference type="GO" id="GO:0007204">
    <property type="term" value="P:positive regulation of cytosolic calcium ion concentration"/>
    <property type="evidence" value="ECO:0007669"/>
    <property type="project" value="TreeGrafter"/>
</dbReference>
<dbReference type="InterPro" id="IPR000826">
    <property type="entry name" value="Formyl_rcpt-rel"/>
</dbReference>
<feature type="transmembrane region" description="Helical" evidence="20">
    <location>
        <begin position="137"/>
        <end position="159"/>
    </location>
</feature>
<dbReference type="GO" id="GO:0005886">
    <property type="term" value="C:plasma membrane"/>
    <property type="evidence" value="ECO:0007669"/>
    <property type="project" value="UniProtKB-SubCell"/>
</dbReference>
<keyword evidence="14 18" id="KW-0807">Transducer</keyword>
<evidence type="ECO:0000256" key="7">
    <source>
        <dbReference type="ARBA" id="ARBA00022692"/>
    </source>
</evidence>
<evidence type="ECO:0000256" key="4">
    <source>
        <dbReference type="ARBA" id="ARBA00022500"/>
    </source>
</evidence>
<dbReference type="Proteomes" id="UP000613066">
    <property type="component" value="Unassembled WGS sequence"/>
</dbReference>
<dbReference type="SUPFAM" id="SSF81321">
    <property type="entry name" value="Family A G protein-coupled receptor-like"/>
    <property type="match status" value="2"/>
</dbReference>
<dbReference type="AlphaFoldDB" id="A0A851NZY6"/>
<evidence type="ECO:0000256" key="9">
    <source>
        <dbReference type="ARBA" id="ARBA00023040"/>
    </source>
</evidence>
<evidence type="ECO:0000256" key="13">
    <source>
        <dbReference type="ARBA" id="ARBA00023180"/>
    </source>
</evidence>
<feature type="transmembrane region" description="Helical" evidence="20">
    <location>
        <begin position="363"/>
        <end position="387"/>
    </location>
</feature>
<dbReference type="PANTHER" id="PTHR24225">
    <property type="entry name" value="CHEMOTACTIC RECEPTOR"/>
    <property type="match status" value="1"/>
</dbReference>
<evidence type="ECO:0000256" key="12">
    <source>
        <dbReference type="ARBA" id="ARBA00023170"/>
    </source>
</evidence>
<evidence type="ECO:0000256" key="20">
    <source>
        <dbReference type="SAM" id="Phobius"/>
    </source>
</evidence>
<feature type="non-terminal residue" evidence="22">
    <location>
        <position position="1"/>
    </location>
</feature>
<sequence length="469" mass="52696">MSPLLVNSSSREQDVVYYAPESIGSLIIFILIFIIGIPGNWLVIWVAGVKMKRSVNIIWFLNLAAADFMCCLSLPFFIVHLLLYEHWPYGWFLCKVIPSVIIFTMFASVFLLMVISIDRCLLVMKPVWCQNHRTVKFISLVCNSIWILAFIFCCPVFYYRETITDDGKTECGYNFGDDEVLDYMDDSDPVTVLPEYPTLIPTVKYASTFFTHQPADDYPDFQANSVSTNEDVITAAHLIDATVDVNSLLTSTTYPDIGLLEAHSDLPNTNLSISSSNDLYLKLLDLPHSLLDFDSVYSGNDSLGDFYVDDYSIPSTLVIITITRTVFGFILPFGIMAVCYALIAFRMHANNFHKPQSKMLRTIILMVAAFFGCWAPYHIVGILSLVATPGTTLKESLILWDHLSAALAYANSCINPLLYVFVGRDFRAKARQSLQGVLERAFTEEPTCSTPNSLDRNKTSKDKDVSTTV</sequence>
<evidence type="ECO:0000256" key="8">
    <source>
        <dbReference type="ARBA" id="ARBA00022989"/>
    </source>
</evidence>
<dbReference type="OrthoDB" id="10037617at2759"/>
<evidence type="ECO:0000256" key="14">
    <source>
        <dbReference type="ARBA" id="ARBA00023224"/>
    </source>
</evidence>
<evidence type="ECO:0000256" key="17">
    <source>
        <dbReference type="ARBA" id="ARBA00025827"/>
    </source>
</evidence>
<keyword evidence="5" id="KW-0597">Phosphoprotein</keyword>
<feature type="transmembrane region" description="Helical" evidence="20">
    <location>
        <begin position="317"/>
        <end position="343"/>
    </location>
</feature>
<keyword evidence="11" id="KW-1015">Disulfide bond</keyword>
<keyword evidence="6" id="KW-0765">Sulfation</keyword>
<dbReference type="PRINTS" id="PR01060">
    <property type="entry name" value="C3ANPHYLTXNR"/>
</dbReference>
<keyword evidence="7 18" id="KW-0812">Transmembrane</keyword>
<evidence type="ECO:0000256" key="18">
    <source>
        <dbReference type="RuleBase" id="RU000688"/>
    </source>
</evidence>
<dbReference type="PANTHER" id="PTHR24225:SF28">
    <property type="entry name" value="C3A ANAPHYLATOXIN CHEMOTACTIC RECEPTOR"/>
    <property type="match status" value="1"/>
</dbReference>
<reference evidence="22" key="1">
    <citation type="submission" date="2019-09" db="EMBL/GenBank/DDBJ databases">
        <title>Bird 10,000 Genomes (B10K) Project - Family phase.</title>
        <authorList>
            <person name="Zhang G."/>
        </authorList>
    </citation>
    <scope>NUCLEOTIDE SEQUENCE</scope>
    <source>
        <strain evidence="22">B10K-DU-001-08</strain>
        <tissue evidence="22">Muscle</tissue>
    </source>
</reference>
<feature type="region of interest" description="Disordered" evidence="19">
    <location>
        <begin position="446"/>
        <end position="469"/>
    </location>
</feature>
<dbReference type="Gene3D" id="1.20.1070.10">
    <property type="entry name" value="Rhodopsin 7-helix transmembrane proteins"/>
    <property type="match status" value="2"/>
</dbReference>
<dbReference type="InterPro" id="IPR002234">
    <property type="entry name" value="Anphylx_rcpt_C3a/C5a1-2"/>
</dbReference>
<proteinExistence type="inferred from homology"/>
<feature type="transmembrane region" description="Helical" evidence="20">
    <location>
        <begin position="59"/>
        <end position="84"/>
    </location>
</feature>
<name>A0A851NZY6_9GALL</name>
<dbReference type="GO" id="GO:0006935">
    <property type="term" value="P:chemotaxis"/>
    <property type="evidence" value="ECO:0007669"/>
    <property type="project" value="UniProtKB-KW"/>
</dbReference>
<dbReference type="PROSITE" id="PS50262">
    <property type="entry name" value="G_PROTEIN_RECEP_F1_2"/>
    <property type="match status" value="1"/>
</dbReference>
<accession>A0A851NZY6</accession>
<protein>
    <recommendedName>
        <fullName evidence="2">C3a anaphylatoxin chemotactic receptor</fullName>
    </recommendedName>
</protein>
<feature type="non-terminal residue" evidence="22">
    <location>
        <position position="469"/>
    </location>
</feature>
<evidence type="ECO:0000256" key="2">
    <source>
        <dbReference type="ARBA" id="ARBA00022343"/>
    </source>
</evidence>
<dbReference type="FunFam" id="1.20.1070.10:FF:000269">
    <property type="entry name" value="C3a anaphylatoxin chemotactic receptor"/>
    <property type="match status" value="1"/>
</dbReference>
<dbReference type="EMBL" id="WBMW01004215">
    <property type="protein sequence ID" value="NXC47028.1"/>
    <property type="molecule type" value="Genomic_DNA"/>
</dbReference>
<dbReference type="GO" id="GO:0004930">
    <property type="term" value="F:G protein-coupled receptor activity"/>
    <property type="evidence" value="ECO:0007669"/>
    <property type="project" value="UniProtKB-KW"/>
</dbReference>
<dbReference type="InterPro" id="IPR017452">
    <property type="entry name" value="GPCR_Rhodpsn_7TM"/>
</dbReference>
<evidence type="ECO:0000256" key="1">
    <source>
        <dbReference type="ARBA" id="ARBA00004651"/>
    </source>
</evidence>
<evidence type="ECO:0000259" key="21">
    <source>
        <dbReference type="PROSITE" id="PS50262"/>
    </source>
</evidence>
<keyword evidence="8 20" id="KW-1133">Transmembrane helix</keyword>
<keyword evidence="3" id="KW-1003">Cell membrane</keyword>
<comment type="similarity">
    <text evidence="16">Belongs to the chemokine-like receptor (CMKLR) family.</text>
</comment>
<comment type="caution">
    <text evidence="22">The sequence shown here is derived from an EMBL/GenBank/DDBJ whole genome shotgun (WGS) entry which is preliminary data.</text>
</comment>
<dbReference type="GO" id="GO:0004878">
    <property type="term" value="F:complement component C5a receptor activity"/>
    <property type="evidence" value="ECO:0007669"/>
    <property type="project" value="TreeGrafter"/>
</dbReference>
<keyword evidence="4" id="KW-0145">Chemotaxis</keyword>
<evidence type="ECO:0000256" key="19">
    <source>
        <dbReference type="SAM" id="MobiDB-lite"/>
    </source>
</evidence>
<dbReference type="InterPro" id="IPR000276">
    <property type="entry name" value="GPCR_Rhodpsn"/>
</dbReference>
<dbReference type="GO" id="GO:0007200">
    <property type="term" value="P:phospholipase C-activating G protein-coupled receptor signaling pathway"/>
    <property type="evidence" value="ECO:0007669"/>
    <property type="project" value="TreeGrafter"/>
</dbReference>
<evidence type="ECO:0000256" key="3">
    <source>
        <dbReference type="ARBA" id="ARBA00022475"/>
    </source>
</evidence>
<keyword evidence="9 18" id="KW-0297">G-protein coupled receptor</keyword>
<evidence type="ECO:0000256" key="15">
    <source>
        <dbReference type="ARBA" id="ARBA00025640"/>
    </source>
</evidence>
<evidence type="ECO:0000256" key="11">
    <source>
        <dbReference type="ARBA" id="ARBA00023157"/>
    </source>
</evidence>
<feature type="transmembrane region" description="Helical" evidence="20">
    <location>
        <begin position="23"/>
        <end position="47"/>
    </location>
</feature>
<evidence type="ECO:0000313" key="23">
    <source>
        <dbReference type="Proteomes" id="UP000613066"/>
    </source>
</evidence>
<keyword evidence="10 20" id="KW-0472">Membrane</keyword>
<feature type="transmembrane region" description="Helical" evidence="20">
    <location>
        <begin position="96"/>
        <end position="117"/>
    </location>
</feature>
<comment type="subcellular location">
    <subcellularLocation>
        <location evidence="1">Cell membrane</location>
        <topology evidence="1">Multi-pass membrane protein</topology>
    </subcellularLocation>
</comment>
<comment type="similarity">
    <text evidence="18">Belongs to the G-protein coupled receptor 1 family.</text>
</comment>
<feature type="compositionally biased region" description="Basic and acidic residues" evidence="19">
    <location>
        <begin position="455"/>
        <end position="469"/>
    </location>
</feature>
<dbReference type="GO" id="GO:0006954">
    <property type="term" value="P:inflammatory response"/>
    <property type="evidence" value="ECO:0007669"/>
    <property type="project" value="TreeGrafter"/>
</dbReference>
<evidence type="ECO:0000256" key="5">
    <source>
        <dbReference type="ARBA" id="ARBA00022553"/>
    </source>
</evidence>
<evidence type="ECO:0000256" key="16">
    <source>
        <dbReference type="ARBA" id="ARBA00025736"/>
    </source>
</evidence>
<feature type="domain" description="G-protein coupled receptors family 1 profile" evidence="21">
    <location>
        <begin position="39"/>
        <end position="419"/>
    </location>
</feature>
<dbReference type="PRINTS" id="PR01104">
    <property type="entry name" value="ANPHYLATOXNR"/>
</dbReference>
<dbReference type="Pfam" id="PF00001">
    <property type="entry name" value="7tm_1"/>
    <property type="match status" value="2"/>
</dbReference>
<keyword evidence="23" id="KW-1185">Reference proteome</keyword>
<evidence type="ECO:0000313" key="22">
    <source>
        <dbReference type="EMBL" id="NXC47028.1"/>
    </source>
</evidence>
<dbReference type="GO" id="GO:0004876">
    <property type="term" value="F:complement component C3a receptor activity"/>
    <property type="evidence" value="ECO:0007669"/>
    <property type="project" value="InterPro"/>
</dbReference>
<keyword evidence="12 18" id="KW-0675">Receptor</keyword>
<comment type="subunit">
    <text evidence="17">Interacts with VGF-derived peptide TLQP-21.</text>
</comment>
<comment type="function">
    <text evidence="15">Receptor for the chemotactic and inflammatory peptide anaphylatoxin C3a. This receptor stimulates chemotaxis, granule enzyme release and superoxide anion production.</text>
</comment>
<dbReference type="InterPro" id="IPR001644">
    <property type="entry name" value="Anaphtx_C3AR1"/>
</dbReference>
<organism evidence="22 23">
    <name type="scientific">Penelope pileata</name>
    <dbReference type="NCBI Taxonomy" id="1118817"/>
    <lineage>
        <taxon>Eukaryota</taxon>
        <taxon>Metazoa</taxon>
        <taxon>Chordata</taxon>
        <taxon>Craniata</taxon>
        <taxon>Vertebrata</taxon>
        <taxon>Euteleostomi</taxon>
        <taxon>Archelosauria</taxon>
        <taxon>Archosauria</taxon>
        <taxon>Dinosauria</taxon>
        <taxon>Saurischia</taxon>
        <taxon>Theropoda</taxon>
        <taxon>Coelurosauria</taxon>
        <taxon>Aves</taxon>
        <taxon>Neognathae</taxon>
        <taxon>Galloanserae</taxon>
        <taxon>Galliformes</taxon>
        <taxon>Cracidae</taxon>
        <taxon>Penelope</taxon>
    </lineage>
</organism>
<dbReference type="PROSITE" id="PS00237">
    <property type="entry name" value="G_PROTEIN_RECEP_F1_1"/>
    <property type="match status" value="1"/>
</dbReference>
<evidence type="ECO:0000256" key="6">
    <source>
        <dbReference type="ARBA" id="ARBA00022641"/>
    </source>
</evidence>
<gene>
    <name evidence="22" type="primary">C3ar1</name>
    <name evidence="22" type="ORF">PENPIL_R01538</name>
</gene>